<keyword evidence="2" id="KW-0808">Transferase</keyword>
<comment type="caution">
    <text evidence="10">The sequence shown here is derived from an EMBL/GenBank/DDBJ whole genome shotgun (WGS) entry which is preliminary data.</text>
</comment>
<dbReference type="GO" id="GO:0030686">
    <property type="term" value="C:90S preribosome"/>
    <property type="evidence" value="ECO:0007669"/>
    <property type="project" value="TreeGrafter"/>
</dbReference>
<dbReference type="GO" id="GO:0005524">
    <property type="term" value="F:ATP binding"/>
    <property type="evidence" value="ECO:0007669"/>
    <property type="project" value="UniProtKB-KW"/>
</dbReference>
<evidence type="ECO:0000256" key="6">
    <source>
        <dbReference type="SAM" id="Phobius"/>
    </source>
</evidence>
<keyword evidence="4" id="KW-0067">ATP-binding</keyword>
<evidence type="ECO:0000313" key="11">
    <source>
        <dbReference type="Proteomes" id="UP001209570"/>
    </source>
</evidence>
<evidence type="ECO:0000259" key="9">
    <source>
        <dbReference type="Pfam" id="PF21056"/>
    </source>
</evidence>
<dbReference type="AlphaFoldDB" id="A0AAD5LH22"/>
<keyword evidence="6" id="KW-1133">Transmembrane helix</keyword>
<feature type="domain" description="ZSWIM1/3 RNaseH-like" evidence="9">
    <location>
        <begin position="228"/>
        <end position="286"/>
    </location>
</feature>
<dbReference type="Pfam" id="PF21056">
    <property type="entry name" value="ZSWIM1-3_RNaseH-like"/>
    <property type="match status" value="1"/>
</dbReference>
<evidence type="ECO:0000313" key="10">
    <source>
        <dbReference type="EMBL" id="KAJ0397846.1"/>
    </source>
</evidence>
<feature type="transmembrane region" description="Helical" evidence="6">
    <location>
        <begin position="64"/>
        <end position="87"/>
    </location>
</feature>
<dbReference type="InterPro" id="IPR007807">
    <property type="entry name" value="TcmA/NAT10_helicase"/>
</dbReference>
<dbReference type="Gene3D" id="3.40.50.300">
    <property type="entry name" value="P-loop containing nucleotide triphosphate hydrolases"/>
    <property type="match status" value="1"/>
</dbReference>
<dbReference type="GO" id="GO:0005730">
    <property type="term" value="C:nucleolus"/>
    <property type="evidence" value="ECO:0007669"/>
    <property type="project" value="TreeGrafter"/>
</dbReference>
<keyword evidence="6" id="KW-0472">Membrane</keyword>
<dbReference type="InterPro" id="IPR032672">
    <property type="entry name" value="TmcA/NAT10/Kre33"/>
</dbReference>
<feature type="domain" description="TcmA/NAT10 helicase" evidence="8">
    <location>
        <begin position="102"/>
        <end position="207"/>
    </location>
</feature>
<keyword evidence="11" id="KW-1185">Reference proteome</keyword>
<dbReference type="GO" id="GO:1904812">
    <property type="term" value="P:rRNA acetylation involved in maturation of SSU-rRNA"/>
    <property type="evidence" value="ECO:0007669"/>
    <property type="project" value="TreeGrafter"/>
</dbReference>
<proteinExistence type="predicted"/>
<gene>
    <name evidence="10" type="ORF">P43SY_007631</name>
</gene>
<feature type="chain" id="PRO_5042113286" evidence="7">
    <location>
        <begin position="37"/>
        <end position="389"/>
    </location>
</feature>
<keyword evidence="5" id="KW-0012">Acyltransferase</keyword>
<keyword evidence="7" id="KW-0732">Signal</keyword>
<dbReference type="Pfam" id="PF05127">
    <property type="entry name" value="NAT10_TcmA_helicase"/>
    <property type="match status" value="1"/>
</dbReference>
<dbReference type="Proteomes" id="UP001209570">
    <property type="component" value="Unassembled WGS sequence"/>
</dbReference>
<comment type="subcellular location">
    <subcellularLocation>
        <location evidence="1">Nucleus</location>
    </subcellularLocation>
</comment>
<protein>
    <submittedName>
        <fullName evidence="10">Uncharacterized protein</fullName>
    </submittedName>
</protein>
<evidence type="ECO:0000256" key="3">
    <source>
        <dbReference type="ARBA" id="ARBA00022741"/>
    </source>
</evidence>
<dbReference type="GO" id="GO:0000049">
    <property type="term" value="F:tRNA binding"/>
    <property type="evidence" value="ECO:0007669"/>
    <property type="project" value="TreeGrafter"/>
</dbReference>
<sequence>MATTNAGTLAGPRFWRRALLLLCAASGLANWSRVHAHAHLDTRDTTNANTTETDGPSTASNLRALQICALVVLLSLSASFSGLGLGLMSLDLIGLQIVGFDALKYKEHLDYEIIQSTNPEFNNAIVRVNIFREHRQTIQYIQPNHHEKLAQAELLAIDEAAAIPLPLVKKLLGPYLVFMSSTINGYEGTGRSLSLKLIQKLREQQGSASESAARAMAEIHGDNKKRKGTNAERYKLYSFVVQDSFGVGQYVQHALIDGETSANFTTALREFKKNNPSYVDVEVVVLIYASSEIQYEKTLSFLEALIPKEDGNTFINYFRKNWDAKREMWAKVERDDIPHLGNHTNNRIESSWSHLKPDLDTNLPIDEAVAEIIDCQLEKEKAFDEKCER</sequence>
<keyword evidence="3" id="KW-0547">Nucleotide-binding</keyword>
<feature type="signal peptide" evidence="7">
    <location>
        <begin position="1"/>
        <end position="36"/>
    </location>
</feature>
<evidence type="ECO:0000256" key="7">
    <source>
        <dbReference type="SAM" id="SignalP"/>
    </source>
</evidence>
<dbReference type="InterPro" id="IPR027417">
    <property type="entry name" value="P-loop_NTPase"/>
</dbReference>
<dbReference type="PANTHER" id="PTHR10925">
    <property type="entry name" value="N-ACETYLTRANSFERASE 10"/>
    <property type="match status" value="1"/>
</dbReference>
<keyword evidence="6" id="KW-0812">Transmembrane</keyword>
<evidence type="ECO:0000259" key="8">
    <source>
        <dbReference type="Pfam" id="PF05127"/>
    </source>
</evidence>
<reference evidence="10" key="1">
    <citation type="submission" date="2021-12" db="EMBL/GenBank/DDBJ databases">
        <title>Prjna785345.</title>
        <authorList>
            <person name="Rujirawat T."/>
            <person name="Krajaejun T."/>
        </authorList>
    </citation>
    <scope>NUCLEOTIDE SEQUENCE</scope>
    <source>
        <strain evidence="10">Pi057C3</strain>
    </source>
</reference>
<evidence type="ECO:0000256" key="2">
    <source>
        <dbReference type="ARBA" id="ARBA00022679"/>
    </source>
</evidence>
<dbReference type="InterPro" id="IPR048324">
    <property type="entry name" value="ZSWIM1-3_RNaseH-like"/>
</dbReference>
<evidence type="ECO:0000256" key="4">
    <source>
        <dbReference type="ARBA" id="ARBA00022840"/>
    </source>
</evidence>
<dbReference type="GO" id="GO:1990883">
    <property type="term" value="F:18S rRNA cytidine N-acetyltransferase activity"/>
    <property type="evidence" value="ECO:0007669"/>
    <property type="project" value="TreeGrafter"/>
</dbReference>
<evidence type="ECO:0000256" key="1">
    <source>
        <dbReference type="ARBA" id="ARBA00004123"/>
    </source>
</evidence>
<evidence type="ECO:0000256" key="5">
    <source>
        <dbReference type="ARBA" id="ARBA00023315"/>
    </source>
</evidence>
<organism evidence="10 11">
    <name type="scientific">Pythium insidiosum</name>
    <name type="common">Pythiosis disease agent</name>
    <dbReference type="NCBI Taxonomy" id="114742"/>
    <lineage>
        <taxon>Eukaryota</taxon>
        <taxon>Sar</taxon>
        <taxon>Stramenopiles</taxon>
        <taxon>Oomycota</taxon>
        <taxon>Peronosporomycetes</taxon>
        <taxon>Pythiales</taxon>
        <taxon>Pythiaceae</taxon>
        <taxon>Pythium</taxon>
    </lineage>
</organism>
<dbReference type="EMBL" id="JAKCXM010000236">
    <property type="protein sequence ID" value="KAJ0397846.1"/>
    <property type="molecule type" value="Genomic_DNA"/>
</dbReference>
<accession>A0AAD5LH22</accession>
<dbReference type="PANTHER" id="PTHR10925:SF5">
    <property type="entry name" value="RNA CYTIDINE ACETYLTRANSFERASE"/>
    <property type="match status" value="1"/>
</dbReference>
<name>A0AAD5LH22_PYTIN</name>